<sequence>MGCVCSNENAERDKNLREHKVLVLGTAGSGKSTIFKSLKETEGKEMIEPRMIVQTTWKIRQTLLEFMKWLIKHSQSLYETDKEKNIDCLIDETTEISTNIQSLMKTPEFVFTENEELSEEDLITLGKTIAYLWKLPSIQATFAKRIQFANEMNMEYFYERAIDIMHPKYFATKEDLLKARVRTTGQDFIYVFMYLFYIHKKVNCLLRLVDIGGLRHGQKTWIDHREDLSTVLFVVALNHYNCVLFEDNTKNAMHEALATFFLFLGTILFLNKRDLFREQLRKVPLSVCFRAVTNFEYVRNDREEEQWKGMNYNPKESEHEQHFERCYNQALEFIRNLFQSRQRGKIFSCYVTCATDQDNISRVFWDVTMLVGKNNLKDML</sequence>
<dbReference type="SUPFAM" id="SSF47895">
    <property type="entry name" value="Transducin (alpha subunit), insertion domain"/>
    <property type="match status" value="1"/>
</dbReference>
<comment type="caution">
    <text evidence="7">The sequence shown here is derived from an EMBL/GenBank/DDBJ whole genome shotgun (WGS) entry which is preliminary data.</text>
</comment>
<dbReference type="PRINTS" id="PR00318">
    <property type="entry name" value="GPROTEINA"/>
</dbReference>
<keyword evidence="1 6" id="KW-0479">Metal-binding</keyword>
<evidence type="ECO:0000256" key="3">
    <source>
        <dbReference type="ARBA" id="ARBA00023134"/>
    </source>
</evidence>
<evidence type="ECO:0000313" key="8">
    <source>
        <dbReference type="Proteomes" id="UP000023152"/>
    </source>
</evidence>
<keyword evidence="2 5" id="KW-0547">Nucleotide-binding</keyword>
<dbReference type="InterPro" id="IPR001019">
    <property type="entry name" value="Gprotein_alpha_su"/>
</dbReference>
<dbReference type="InterPro" id="IPR011025">
    <property type="entry name" value="GproteinA_insert"/>
</dbReference>
<dbReference type="Proteomes" id="UP000023152">
    <property type="component" value="Unassembled WGS sequence"/>
</dbReference>
<keyword evidence="8" id="KW-1185">Reference proteome</keyword>
<proteinExistence type="predicted"/>
<feature type="binding site" evidence="5">
    <location>
        <begin position="271"/>
        <end position="274"/>
    </location>
    <ligand>
        <name>GTP</name>
        <dbReference type="ChEBI" id="CHEBI:37565"/>
    </ligand>
</feature>
<dbReference type="EMBL" id="ASPP01010065">
    <property type="protein sequence ID" value="ETO23290.1"/>
    <property type="molecule type" value="Genomic_DNA"/>
</dbReference>
<evidence type="ECO:0000256" key="4">
    <source>
        <dbReference type="ARBA" id="ARBA00023224"/>
    </source>
</evidence>
<dbReference type="PANTHER" id="PTHR10218">
    <property type="entry name" value="GTP-BINDING PROTEIN ALPHA SUBUNIT"/>
    <property type="match status" value="1"/>
</dbReference>
<dbReference type="GO" id="GO:0005834">
    <property type="term" value="C:heterotrimeric G-protein complex"/>
    <property type="evidence" value="ECO:0007669"/>
    <property type="project" value="TreeGrafter"/>
</dbReference>
<evidence type="ECO:0000256" key="2">
    <source>
        <dbReference type="ARBA" id="ARBA00022741"/>
    </source>
</evidence>
<dbReference type="InterPro" id="IPR027417">
    <property type="entry name" value="P-loop_NTPase"/>
</dbReference>
<keyword evidence="3 5" id="KW-0342">GTP-binding</keyword>
<dbReference type="SMART" id="SM00275">
    <property type="entry name" value="G_alpha"/>
    <property type="match status" value="1"/>
</dbReference>
<dbReference type="Gene3D" id="3.40.50.300">
    <property type="entry name" value="P-loop containing nucleotide triphosphate hydrolases"/>
    <property type="match status" value="1"/>
</dbReference>
<dbReference type="GO" id="GO:0007188">
    <property type="term" value="P:adenylate cyclase-modulating G protein-coupled receptor signaling pathway"/>
    <property type="evidence" value="ECO:0007669"/>
    <property type="project" value="TreeGrafter"/>
</dbReference>
<dbReference type="PROSITE" id="PS51882">
    <property type="entry name" value="G_ALPHA"/>
    <property type="match status" value="1"/>
</dbReference>
<keyword evidence="4" id="KW-0807">Transducer</keyword>
<evidence type="ECO:0000256" key="5">
    <source>
        <dbReference type="PIRSR" id="PIRSR601019-1"/>
    </source>
</evidence>
<name>X6NAG4_RETFI</name>
<gene>
    <name evidence="7" type="ORF">RFI_13893</name>
</gene>
<dbReference type="GO" id="GO:0031683">
    <property type="term" value="F:G-protein beta/gamma-subunit complex binding"/>
    <property type="evidence" value="ECO:0007669"/>
    <property type="project" value="InterPro"/>
</dbReference>
<dbReference type="GO" id="GO:0005525">
    <property type="term" value="F:GTP binding"/>
    <property type="evidence" value="ECO:0007669"/>
    <property type="project" value="UniProtKB-KW"/>
</dbReference>
<dbReference type="GO" id="GO:0001664">
    <property type="term" value="F:G protein-coupled receptor binding"/>
    <property type="evidence" value="ECO:0007669"/>
    <property type="project" value="TreeGrafter"/>
</dbReference>
<dbReference type="OrthoDB" id="5817230at2759"/>
<organism evidence="7 8">
    <name type="scientific">Reticulomyxa filosa</name>
    <dbReference type="NCBI Taxonomy" id="46433"/>
    <lineage>
        <taxon>Eukaryota</taxon>
        <taxon>Sar</taxon>
        <taxon>Rhizaria</taxon>
        <taxon>Retaria</taxon>
        <taxon>Foraminifera</taxon>
        <taxon>Monothalamids</taxon>
        <taxon>Reticulomyxidae</taxon>
        <taxon>Reticulomyxa</taxon>
    </lineage>
</organism>
<evidence type="ECO:0000256" key="6">
    <source>
        <dbReference type="PIRSR" id="PIRSR601019-2"/>
    </source>
</evidence>
<dbReference type="GO" id="GO:0005737">
    <property type="term" value="C:cytoplasm"/>
    <property type="evidence" value="ECO:0007669"/>
    <property type="project" value="TreeGrafter"/>
</dbReference>
<dbReference type="AlphaFoldDB" id="X6NAG4"/>
<dbReference type="GO" id="GO:0046872">
    <property type="term" value="F:metal ion binding"/>
    <property type="evidence" value="ECO:0007669"/>
    <property type="project" value="UniProtKB-KW"/>
</dbReference>
<dbReference type="FunFam" id="3.40.50.300:FF:000720">
    <property type="entry name" value="Guanine nucleotide-binding protein G(k) subunit alpha"/>
    <property type="match status" value="1"/>
</dbReference>
<accession>X6NAG4</accession>
<feature type="binding site" evidence="6">
    <location>
        <position position="32"/>
    </location>
    <ligand>
        <name>Mg(2+)</name>
        <dbReference type="ChEBI" id="CHEBI:18420"/>
    </ligand>
</feature>
<dbReference type="PANTHER" id="PTHR10218:SF302">
    <property type="entry name" value="GUANINE NUCLEOTIDE-BINDING PROTEIN ALPHA-5 SUBUNIT"/>
    <property type="match status" value="1"/>
</dbReference>
<dbReference type="Pfam" id="PF00503">
    <property type="entry name" value="G-alpha"/>
    <property type="match status" value="1"/>
</dbReference>
<keyword evidence="6" id="KW-0460">Magnesium</keyword>
<dbReference type="SUPFAM" id="SSF52540">
    <property type="entry name" value="P-loop containing nucleoside triphosphate hydrolases"/>
    <property type="match status" value="1"/>
</dbReference>
<protein>
    <submittedName>
        <fullName evidence="7">GTP-binding protein (I) alpha subunit</fullName>
    </submittedName>
</protein>
<evidence type="ECO:0000256" key="1">
    <source>
        <dbReference type="ARBA" id="ARBA00022723"/>
    </source>
</evidence>
<feature type="binding site" evidence="5">
    <location>
        <begin position="177"/>
        <end position="183"/>
    </location>
    <ligand>
        <name>GTP</name>
        <dbReference type="ChEBI" id="CHEBI:37565"/>
    </ligand>
</feature>
<feature type="binding site" evidence="5">
    <location>
        <position position="354"/>
    </location>
    <ligand>
        <name>GTP</name>
        <dbReference type="ChEBI" id="CHEBI:37565"/>
    </ligand>
</feature>
<dbReference type="GO" id="GO:0003924">
    <property type="term" value="F:GTPase activity"/>
    <property type="evidence" value="ECO:0007669"/>
    <property type="project" value="InterPro"/>
</dbReference>
<evidence type="ECO:0000313" key="7">
    <source>
        <dbReference type="EMBL" id="ETO23290.1"/>
    </source>
</evidence>
<dbReference type="Gene3D" id="1.10.400.10">
    <property type="entry name" value="GI Alpha 1, domain 2-like"/>
    <property type="match status" value="1"/>
</dbReference>
<reference evidence="7 8" key="1">
    <citation type="journal article" date="2013" name="Curr. Biol.">
        <title>The Genome of the Foraminiferan Reticulomyxa filosa.</title>
        <authorList>
            <person name="Glockner G."/>
            <person name="Hulsmann N."/>
            <person name="Schleicher M."/>
            <person name="Noegel A.A."/>
            <person name="Eichinger L."/>
            <person name="Gallinger C."/>
            <person name="Pawlowski J."/>
            <person name="Sierra R."/>
            <person name="Euteneuer U."/>
            <person name="Pillet L."/>
            <person name="Moustafa A."/>
            <person name="Platzer M."/>
            <person name="Groth M."/>
            <person name="Szafranski K."/>
            <person name="Schliwa M."/>
        </authorList>
    </citation>
    <scope>NUCLEOTIDE SEQUENCE [LARGE SCALE GENOMIC DNA]</scope>
</reference>
<feature type="binding site" evidence="6">
    <location>
        <position position="183"/>
    </location>
    <ligand>
        <name>Mg(2+)</name>
        <dbReference type="ChEBI" id="CHEBI:18420"/>
    </ligand>
</feature>